<keyword evidence="3 5" id="KW-1015">Disulfide bond</keyword>
<gene>
    <name evidence="6" type="ORF">CW740_12300</name>
</gene>
<keyword evidence="5" id="KW-0574">Periplasm</keyword>
<dbReference type="InterPro" id="IPR050824">
    <property type="entry name" value="Thiol_disulfide_DsbA"/>
</dbReference>
<sequence>MKLKTLFGAALALLALTQVACAEANTASEAKEGKDYSIISGAKGVNKPEVMEFFSYTCPHCYNVEGFLHKWEPTKPEEVEFKQVPVFLPQVPHLTYGYYTAEVLGVLDKVHPAIFNQWHAQKKIIKSKEDLIPIFQAAGISQEEFEKAYSSFAVESKVQHAKKLAREFKVMSFPMFVVNQKYKIESYEKLDYMLSKFPMEKAQ</sequence>
<proteinExistence type="inferred from homology"/>
<dbReference type="GO" id="GO:0016491">
    <property type="term" value="F:oxidoreductase activity"/>
    <property type="evidence" value="ECO:0007669"/>
    <property type="project" value="InterPro"/>
</dbReference>
<dbReference type="SUPFAM" id="SSF52833">
    <property type="entry name" value="Thioredoxin-like"/>
    <property type="match status" value="1"/>
</dbReference>
<dbReference type="InterPro" id="IPR017937">
    <property type="entry name" value="Thioredoxin_CS"/>
</dbReference>
<dbReference type="PANTHER" id="PTHR35891">
    <property type="entry name" value="THIOL:DISULFIDE INTERCHANGE PROTEIN DSBA"/>
    <property type="match status" value="1"/>
</dbReference>
<dbReference type="Pfam" id="PF01323">
    <property type="entry name" value="DSBA"/>
    <property type="match status" value="1"/>
</dbReference>
<dbReference type="PROSITE" id="PS00194">
    <property type="entry name" value="THIOREDOXIN_1"/>
    <property type="match status" value="1"/>
</dbReference>
<evidence type="ECO:0000256" key="3">
    <source>
        <dbReference type="ARBA" id="ARBA00023157"/>
    </source>
</evidence>
<dbReference type="GO" id="GO:0042597">
    <property type="term" value="C:periplasmic space"/>
    <property type="evidence" value="ECO:0007669"/>
    <property type="project" value="UniProtKB-SubCell"/>
</dbReference>
<dbReference type="RefSeq" id="WP_106647891.1">
    <property type="nucleotide sequence ID" value="NZ_BMGO01000001.1"/>
</dbReference>
<accession>A0A2K9AXV9</accession>
<reference evidence="6 7" key="1">
    <citation type="submission" date="2017-12" db="EMBL/GenBank/DDBJ databases">
        <title>Kangiella profundi FT102 completed genome.</title>
        <authorList>
            <person name="Xu J."/>
            <person name="Wang J."/>
            <person name="Lu Y."/>
        </authorList>
    </citation>
    <scope>NUCLEOTIDE SEQUENCE [LARGE SCALE GENOMIC DNA]</scope>
    <source>
        <strain evidence="6 7">FT102</strain>
    </source>
</reference>
<protein>
    <recommendedName>
        <fullName evidence="5">Thiol:disulfide interchange protein</fullName>
    </recommendedName>
</protein>
<dbReference type="KEGG" id="kpd:CW740_12300"/>
<evidence type="ECO:0000256" key="2">
    <source>
        <dbReference type="ARBA" id="ARBA00022729"/>
    </source>
</evidence>
<dbReference type="InterPro" id="IPR023205">
    <property type="entry name" value="DsbA/DsbL"/>
</dbReference>
<evidence type="ECO:0000256" key="5">
    <source>
        <dbReference type="PIRNR" id="PIRNR001488"/>
    </source>
</evidence>
<keyword evidence="4" id="KW-0676">Redox-active center</keyword>
<organism evidence="6 7">
    <name type="scientific">Kangiella profundi</name>
    <dbReference type="NCBI Taxonomy" id="1561924"/>
    <lineage>
        <taxon>Bacteria</taxon>
        <taxon>Pseudomonadati</taxon>
        <taxon>Pseudomonadota</taxon>
        <taxon>Gammaproteobacteria</taxon>
        <taxon>Kangiellales</taxon>
        <taxon>Kangiellaceae</taxon>
        <taxon>Kangiella</taxon>
    </lineage>
</organism>
<dbReference type="Proteomes" id="UP000232693">
    <property type="component" value="Chromosome"/>
</dbReference>
<dbReference type="CDD" id="cd03019">
    <property type="entry name" value="DsbA_DsbA"/>
    <property type="match status" value="1"/>
</dbReference>
<dbReference type="Gene3D" id="3.40.30.10">
    <property type="entry name" value="Glutaredoxin"/>
    <property type="match status" value="1"/>
</dbReference>
<evidence type="ECO:0000256" key="1">
    <source>
        <dbReference type="ARBA" id="ARBA00005791"/>
    </source>
</evidence>
<dbReference type="PANTHER" id="PTHR35891:SF2">
    <property type="entry name" value="THIOL:DISULFIDE INTERCHANGE PROTEIN DSBA"/>
    <property type="match status" value="1"/>
</dbReference>
<evidence type="ECO:0000313" key="6">
    <source>
        <dbReference type="EMBL" id="AUD79991.1"/>
    </source>
</evidence>
<keyword evidence="7" id="KW-1185">Reference proteome</keyword>
<evidence type="ECO:0000256" key="4">
    <source>
        <dbReference type="ARBA" id="ARBA00023284"/>
    </source>
</evidence>
<dbReference type="PIRSF" id="PIRSF001488">
    <property type="entry name" value="Tdi_protein"/>
    <property type="match status" value="1"/>
</dbReference>
<comment type="subcellular location">
    <subcellularLocation>
        <location evidence="5">Periplasm</location>
    </subcellularLocation>
</comment>
<evidence type="ECO:0000313" key="7">
    <source>
        <dbReference type="Proteomes" id="UP000232693"/>
    </source>
</evidence>
<keyword evidence="2" id="KW-0732">Signal</keyword>
<dbReference type="OrthoDB" id="9784896at2"/>
<dbReference type="InterPro" id="IPR036249">
    <property type="entry name" value="Thioredoxin-like_sf"/>
</dbReference>
<dbReference type="EMBL" id="CP025120">
    <property type="protein sequence ID" value="AUD79991.1"/>
    <property type="molecule type" value="Genomic_DNA"/>
</dbReference>
<comment type="similarity">
    <text evidence="1">Belongs to the thioredoxin family. DsbA subfamily.</text>
</comment>
<dbReference type="InterPro" id="IPR001853">
    <property type="entry name" value="DSBA-like_thioredoxin_dom"/>
</dbReference>
<dbReference type="AlphaFoldDB" id="A0A2K9AXV9"/>
<name>A0A2K9AXV9_9GAMM</name>